<dbReference type="Proteomes" id="UP000241238">
    <property type="component" value="Chromosome"/>
</dbReference>
<gene>
    <name evidence="2" type="ORF">C4N18_05560</name>
</gene>
<evidence type="ECO:0000313" key="3">
    <source>
        <dbReference type="Proteomes" id="UP000241238"/>
    </source>
</evidence>
<accession>A0ABM6U328</accession>
<evidence type="ECO:0000313" key="2">
    <source>
        <dbReference type="EMBL" id="AVQ30703.1"/>
    </source>
</evidence>
<keyword evidence="1" id="KW-1133">Transmembrane helix</keyword>
<keyword evidence="1" id="KW-0472">Membrane</keyword>
<organism evidence="2 3">
    <name type="scientific">Fusobacterium varium ATCC 27725</name>
    <dbReference type="NCBI Taxonomy" id="469618"/>
    <lineage>
        <taxon>Bacteria</taxon>
        <taxon>Fusobacteriati</taxon>
        <taxon>Fusobacteriota</taxon>
        <taxon>Fusobacteriia</taxon>
        <taxon>Fusobacteriales</taxon>
        <taxon>Fusobacteriaceae</taxon>
        <taxon>Fusobacterium</taxon>
    </lineage>
</organism>
<evidence type="ECO:0000256" key="1">
    <source>
        <dbReference type="SAM" id="Phobius"/>
    </source>
</evidence>
<feature type="transmembrane region" description="Helical" evidence="1">
    <location>
        <begin position="47"/>
        <end position="65"/>
    </location>
</feature>
<keyword evidence="1" id="KW-0812">Transmembrane</keyword>
<name>A0ABM6U328_FUSVA</name>
<proteinExistence type="predicted"/>
<sequence>MLINDKRRINSYRILCFLLILTIGIVFITLFLFPLHSGRIGLIWNKIVLPFEMAFFPTIFICFKLCNFLYQEKERSGKISFSQKIITLFGFVCCLPWCIMILAQEEGPVYAVQDLIKGPVTETLSFSSIHYQENSNHLLHTQPYFYLWLLKTDSSANPIMLKLENRNSDMIEELCKNLVISNIVWDTKKIMESHKKNESISIYTSELDNKNIPDFKVTYYPRSMILISIEYN</sequence>
<dbReference type="GeneID" id="77467454"/>
<reference evidence="3" key="1">
    <citation type="journal article" date="2018" name="MSphere">
        <title>Fusobacterium Genomics Using MinION and Illumina Sequencing Enables Genome Completion and Correction.</title>
        <authorList>
            <person name="Todd S.M."/>
            <person name="Settlage R.E."/>
            <person name="Lahmers K.K."/>
            <person name="Slade D.J."/>
        </authorList>
    </citation>
    <scope>NUCLEOTIDE SEQUENCE [LARGE SCALE GENOMIC DNA]</scope>
    <source>
        <strain evidence="3">ATCC 27725</strain>
    </source>
</reference>
<dbReference type="EMBL" id="CP028103">
    <property type="protein sequence ID" value="AVQ30703.1"/>
    <property type="molecule type" value="Genomic_DNA"/>
</dbReference>
<dbReference type="RefSeq" id="WP_005952219.1">
    <property type="nucleotide sequence ID" value="NZ_CP028103.1"/>
</dbReference>
<feature type="transmembrane region" description="Helical" evidence="1">
    <location>
        <begin position="85"/>
        <end position="103"/>
    </location>
</feature>
<protein>
    <submittedName>
        <fullName evidence="2">Uncharacterized protein</fullName>
    </submittedName>
</protein>
<keyword evidence="3" id="KW-1185">Reference proteome</keyword>
<feature type="transmembrane region" description="Helical" evidence="1">
    <location>
        <begin position="12"/>
        <end position="35"/>
    </location>
</feature>